<reference evidence="3 4" key="1">
    <citation type="submission" date="2019-01" db="EMBL/GenBank/DDBJ databases">
        <authorList>
            <person name="Brito A."/>
        </authorList>
    </citation>
    <scope>NUCLEOTIDE SEQUENCE [LARGE SCALE GENOMIC DNA]</scope>
    <source>
        <strain evidence="3">1</strain>
    </source>
</reference>
<dbReference type="OrthoDB" id="462387at2"/>
<proteinExistence type="predicted"/>
<evidence type="ECO:0000313" key="4">
    <source>
        <dbReference type="Proteomes" id="UP000320055"/>
    </source>
</evidence>
<accession>A0A563VJL9</accession>
<name>A0A563VJL9_9CYAN</name>
<evidence type="ECO:0000259" key="2">
    <source>
        <dbReference type="Pfam" id="PF13559"/>
    </source>
</evidence>
<dbReference type="RefSeq" id="WP_144869050.1">
    <property type="nucleotide sequence ID" value="NZ_LR213863.1"/>
</dbReference>
<dbReference type="InterPro" id="IPR025403">
    <property type="entry name" value="TgpA-like_C"/>
</dbReference>
<keyword evidence="1" id="KW-1133">Transmembrane helix</keyword>
<keyword evidence="1" id="KW-0812">Transmembrane</keyword>
<keyword evidence="1" id="KW-0472">Membrane</keyword>
<dbReference type="EMBL" id="CAACVJ010000010">
    <property type="protein sequence ID" value="VEP11505.1"/>
    <property type="molecule type" value="Genomic_DNA"/>
</dbReference>
<feature type="transmembrane region" description="Helical" evidence="1">
    <location>
        <begin position="56"/>
        <end position="77"/>
    </location>
</feature>
<organism evidence="3 4">
    <name type="scientific">Hyella patelloides LEGE 07179</name>
    <dbReference type="NCBI Taxonomy" id="945734"/>
    <lineage>
        <taxon>Bacteria</taxon>
        <taxon>Bacillati</taxon>
        <taxon>Cyanobacteriota</taxon>
        <taxon>Cyanophyceae</taxon>
        <taxon>Pleurocapsales</taxon>
        <taxon>Hyellaceae</taxon>
        <taxon>Hyella</taxon>
    </lineage>
</organism>
<dbReference type="Pfam" id="PF13559">
    <property type="entry name" value="DUF4129"/>
    <property type="match status" value="1"/>
</dbReference>
<protein>
    <recommendedName>
        <fullName evidence="2">Protein-glutamine gamma-glutamyltransferase-like C-terminal domain-containing protein</fullName>
    </recommendedName>
</protein>
<dbReference type="AlphaFoldDB" id="A0A563VJL9"/>
<evidence type="ECO:0000313" key="3">
    <source>
        <dbReference type="EMBL" id="VEP11505.1"/>
    </source>
</evidence>
<dbReference type="Proteomes" id="UP000320055">
    <property type="component" value="Unassembled WGS sequence"/>
</dbReference>
<gene>
    <name evidence="3" type="ORF">H1P_1070017</name>
</gene>
<feature type="domain" description="Protein-glutamine gamma-glutamyltransferase-like C-terminal" evidence="2">
    <location>
        <begin position="128"/>
        <end position="198"/>
    </location>
</feature>
<evidence type="ECO:0000256" key="1">
    <source>
        <dbReference type="SAM" id="Phobius"/>
    </source>
</evidence>
<keyword evidence="4" id="KW-1185">Reference proteome</keyword>
<sequence>MLATVFKQDSIRWKIALLLQRLQEWWEVFSSQLLDNAPDVPQLNLDAEWIEQLIKILLWSIIAAILIWLTWQFWLLIRPYWIKWQKPRRQLPNLLDAKTEATLSINEWIAQSQYYQKQRNYRQAIFCLYQAMIQELSDRNMISILSSRTDREYLALIKNLPLVDSDSYELLLTTHEKLCFTKQAASQSLWEQCQQAYQLISTRAK</sequence>